<reference evidence="2 3" key="1">
    <citation type="journal article" date="2019" name="Commun. Biol.">
        <title>The bagworm genome reveals a unique fibroin gene that provides high tensile strength.</title>
        <authorList>
            <person name="Kono N."/>
            <person name="Nakamura H."/>
            <person name="Ohtoshi R."/>
            <person name="Tomita M."/>
            <person name="Numata K."/>
            <person name="Arakawa K."/>
        </authorList>
    </citation>
    <scope>NUCLEOTIDE SEQUENCE [LARGE SCALE GENOMIC DNA]</scope>
</reference>
<feature type="region of interest" description="Disordered" evidence="1">
    <location>
        <begin position="1"/>
        <end position="77"/>
    </location>
</feature>
<dbReference type="AlphaFoldDB" id="A0A4C1SXK7"/>
<gene>
    <name evidence="2" type="ORF">EVAR_72770_1</name>
</gene>
<evidence type="ECO:0000313" key="2">
    <source>
        <dbReference type="EMBL" id="GBP06000.1"/>
    </source>
</evidence>
<proteinExistence type="predicted"/>
<feature type="non-terminal residue" evidence="2">
    <location>
        <position position="77"/>
    </location>
</feature>
<organism evidence="2 3">
    <name type="scientific">Eumeta variegata</name>
    <name type="common">Bagworm moth</name>
    <name type="synonym">Eumeta japonica</name>
    <dbReference type="NCBI Taxonomy" id="151549"/>
    <lineage>
        <taxon>Eukaryota</taxon>
        <taxon>Metazoa</taxon>
        <taxon>Ecdysozoa</taxon>
        <taxon>Arthropoda</taxon>
        <taxon>Hexapoda</taxon>
        <taxon>Insecta</taxon>
        <taxon>Pterygota</taxon>
        <taxon>Neoptera</taxon>
        <taxon>Endopterygota</taxon>
        <taxon>Lepidoptera</taxon>
        <taxon>Glossata</taxon>
        <taxon>Ditrysia</taxon>
        <taxon>Tineoidea</taxon>
        <taxon>Psychidae</taxon>
        <taxon>Oiketicinae</taxon>
        <taxon>Eumeta</taxon>
    </lineage>
</organism>
<protein>
    <submittedName>
        <fullName evidence="2">Uncharacterized protein</fullName>
    </submittedName>
</protein>
<evidence type="ECO:0000256" key="1">
    <source>
        <dbReference type="SAM" id="MobiDB-lite"/>
    </source>
</evidence>
<name>A0A4C1SXK7_EUMVA</name>
<dbReference type="EMBL" id="BGZK01011232">
    <property type="protein sequence ID" value="GBP06000.1"/>
    <property type="molecule type" value="Genomic_DNA"/>
</dbReference>
<dbReference type="Proteomes" id="UP000299102">
    <property type="component" value="Unassembled WGS sequence"/>
</dbReference>
<sequence length="77" mass="8575">MTIATNDSHSHNSHTNNALQAPVSRPKDNDEALVKTEKLTTTNNKNQRHKQTSNVSPAARNLTKKDESLIKQINTRA</sequence>
<keyword evidence="3" id="KW-1185">Reference proteome</keyword>
<evidence type="ECO:0000313" key="3">
    <source>
        <dbReference type="Proteomes" id="UP000299102"/>
    </source>
</evidence>
<accession>A0A4C1SXK7</accession>
<feature type="compositionally biased region" description="Basic and acidic residues" evidence="1">
    <location>
        <begin position="25"/>
        <end position="38"/>
    </location>
</feature>
<comment type="caution">
    <text evidence="2">The sequence shown here is derived from an EMBL/GenBank/DDBJ whole genome shotgun (WGS) entry which is preliminary data.</text>
</comment>